<dbReference type="Pfam" id="PF05199">
    <property type="entry name" value="GMC_oxred_C"/>
    <property type="match status" value="1"/>
</dbReference>
<gene>
    <name evidence="9" type="ORF">BDV96DRAFT_579518</name>
</gene>
<evidence type="ECO:0000256" key="3">
    <source>
        <dbReference type="ARBA" id="ARBA00022630"/>
    </source>
</evidence>
<evidence type="ECO:0000256" key="4">
    <source>
        <dbReference type="ARBA" id="ARBA00022827"/>
    </source>
</evidence>
<reference evidence="9" key="1">
    <citation type="journal article" date="2020" name="Stud. Mycol.">
        <title>101 Dothideomycetes genomes: a test case for predicting lifestyles and emergence of pathogens.</title>
        <authorList>
            <person name="Haridas S."/>
            <person name="Albert R."/>
            <person name="Binder M."/>
            <person name="Bloem J."/>
            <person name="Labutti K."/>
            <person name="Salamov A."/>
            <person name="Andreopoulos B."/>
            <person name="Baker S."/>
            <person name="Barry K."/>
            <person name="Bills G."/>
            <person name="Bluhm B."/>
            <person name="Cannon C."/>
            <person name="Castanera R."/>
            <person name="Culley D."/>
            <person name="Daum C."/>
            <person name="Ezra D."/>
            <person name="Gonzalez J."/>
            <person name="Henrissat B."/>
            <person name="Kuo A."/>
            <person name="Liang C."/>
            <person name="Lipzen A."/>
            <person name="Lutzoni F."/>
            <person name="Magnuson J."/>
            <person name="Mondo S."/>
            <person name="Nolan M."/>
            <person name="Ohm R."/>
            <person name="Pangilinan J."/>
            <person name="Park H.-J."/>
            <person name="Ramirez L."/>
            <person name="Alfaro M."/>
            <person name="Sun H."/>
            <person name="Tritt A."/>
            <person name="Yoshinaga Y."/>
            <person name="Zwiers L.-H."/>
            <person name="Turgeon B."/>
            <person name="Goodwin S."/>
            <person name="Spatafora J."/>
            <person name="Crous P."/>
            <person name="Grigoriev I."/>
        </authorList>
    </citation>
    <scope>NUCLEOTIDE SEQUENCE</scope>
    <source>
        <strain evidence="9">CBS 627.86</strain>
    </source>
</reference>
<organism evidence="9 10">
    <name type="scientific">Lophiotrema nucula</name>
    <dbReference type="NCBI Taxonomy" id="690887"/>
    <lineage>
        <taxon>Eukaryota</taxon>
        <taxon>Fungi</taxon>
        <taxon>Dikarya</taxon>
        <taxon>Ascomycota</taxon>
        <taxon>Pezizomycotina</taxon>
        <taxon>Dothideomycetes</taxon>
        <taxon>Pleosporomycetidae</taxon>
        <taxon>Pleosporales</taxon>
        <taxon>Lophiotremataceae</taxon>
        <taxon>Lophiotrema</taxon>
    </lineage>
</organism>
<name>A0A6A5Z3I9_9PLEO</name>
<dbReference type="Pfam" id="PF00732">
    <property type="entry name" value="GMC_oxred_N"/>
    <property type="match status" value="1"/>
</dbReference>
<protein>
    <recommendedName>
        <fullName evidence="8">Glucose-methanol-choline oxidoreductase N-terminal domain-containing protein</fullName>
    </recommendedName>
</protein>
<dbReference type="SUPFAM" id="SSF51905">
    <property type="entry name" value="FAD/NAD(P)-binding domain"/>
    <property type="match status" value="1"/>
</dbReference>
<keyword evidence="4 7" id="KW-0274">FAD</keyword>
<feature type="binding site" evidence="7">
    <location>
        <begin position="481"/>
        <end position="482"/>
    </location>
    <ligand>
        <name>FAD</name>
        <dbReference type="ChEBI" id="CHEBI:57692"/>
    </ligand>
</feature>
<evidence type="ECO:0000313" key="10">
    <source>
        <dbReference type="Proteomes" id="UP000799770"/>
    </source>
</evidence>
<dbReference type="GO" id="GO:0050660">
    <property type="term" value="F:flavin adenine dinucleotide binding"/>
    <property type="evidence" value="ECO:0007669"/>
    <property type="project" value="InterPro"/>
</dbReference>
<evidence type="ECO:0000256" key="5">
    <source>
        <dbReference type="ARBA" id="ARBA00023002"/>
    </source>
</evidence>
<feature type="active site" description="Proton donor" evidence="6">
    <location>
        <position position="437"/>
    </location>
</feature>
<dbReference type="AlphaFoldDB" id="A0A6A5Z3I9"/>
<sequence>MTWTRGNKEDYDAWEELGNEGWSWDGMLHSFKKTERLHKSDAYHQQQHHSYSDASYHGTDGPVSTVYSKEFSTPHQHWHATLNKLGLATNKSHFSGNNLGAFTTLTSVDPESRTRASSATAYYLPNASRKNLHVLTDAIVEKIDLESRDEKWLATGVSFLCGTERFTARCTYEVILCAGSVQSPQLLEMSGIGNTEILKAAGVLVKVGNQNVGENLQEHMMTATIYELDPTLVGPDELRVDPVLAEAAEKAYNTSQSGIYAMLPCALSYASLPQVVSEPSLQQIIDRLPRPNTRRDEVLQKQFTQSRRGQVEFLFDLGNWSPSYKSEKGKVYGTMLMMHQLPLTRGSIHVPSTSSLDHQPSIHDKPIINPRYFEGPGGELDFLIMSECQKFADRICRTAPLSSIIRRRVYPPERDREREDEEDFRSWIRESCITDWHPIGTCAMSPSREGGVVDARLRVYGMKGLRVADASVMPLHICSHPQATVYAIGEKAAAMILEDREMSMSNK</sequence>
<evidence type="ECO:0000256" key="2">
    <source>
        <dbReference type="ARBA" id="ARBA00010790"/>
    </source>
</evidence>
<dbReference type="PANTHER" id="PTHR11552">
    <property type="entry name" value="GLUCOSE-METHANOL-CHOLINE GMC OXIDOREDUCTASE"/>
    <property type="match status" value="1"/>
</dbReference>
<comment type="cofactor">
    <cofactor evidence="1 7">
        <name>FAD</name>
        <dbReference type="ChEBI" id="CHEBI:57692"/>
    </cofactor>
</comment>
<dbReference type="SUPFAM" id="SSF54373">
    <property type="entry name" value="FAD-linked reductases, C-terminal domain"/>
    <property type="match status" value="1"/>
</dbReference>
<feature type="active site" description="Proton acceptor" evidence="6">
    <location>
        <position position="480"/>
    </location>
</feature>
<keyword evidence="10" id="KW-1185">Reference proteome</keyword>
<comment type="similarity">
    <text evidence="2">Belongs to the GMC oxidoreductase family.</text>
</comment>
<dbReference type="InterPro" id="IPR036188">
    <property type="entry name" value="FAD/NAD-bd_sf"/>
</dbReference>
<dbReference type="OrthoDB" id="269227at2759"/>
<dbReference type="InterPro" id="IPR000172">
    <property type="entry name" value="GMC_OxRdtase_N"/>
</dbReference>
<evidence type="ECO:0000256" key="6">
    <source>
        <dbReference type="PIRSR" id="PIRSR000137-1"/>
    </source>
</evidence>
<dbReference type="Gene3D" id="3.50.50.60">
    <property type="entry name" value="FAD/NAD(P)-binding domain"/>
    <property type="match status" value="1"/>
</dbReference>
<keyword evidence="3" id="KW-0285">Flavoprotein</keyword>
<feature type="binding site" evidence="7">
    <location>
        <begin position="436"/>
        <end position="437"/>
    </location>
    <ligand>
        <name>FAD</name>
        <dbReference type="ChEBI" id="CHEBI:57692"/>
    </ligand>
</feature>
<evidence type="ECO:0000313" key="9">
    <source>
        <dbReference type="EMBL" id="KAF2112978.1"/>
    </source>
</evidence>
<evidence type="ECO:0000256" key="1">
    <source>
        <dbReference type="ARBA" id="ARBA00001974"/>
    </source>
</evidence>
<keyword evidence="5" id="KW-0560">Oxidoreductase</keyword>
<dbReference type="PROSITE" id="PS00624">
    <property type="entry name" value="GMC_OXRED_2"/>
    <property type="match status" value="1"/>
</dbReference>
<dbReference type="EMBL" id="ML977329">
    <property type="protein sequence ID" value="KAF2112978.1"/>
    <property type="molecule type" value="Genomic_DNA"/>
</dbReference>
<dbReference type="PIRSF" id="PIRSF000137">
    <property type="entry name" value="Alcohol_oxidase"/>
    <property type="match status" value="1"/>
</dbReference>
<proteinExistence type="inferred from homology"/>
<dbReference type="InterPro" id="IPR007867">
    <property type="entry name" value="GMC_OxRtase_C"/>
</dbReference>
<evidence type="ECO:0000256" key="7">
    <source>
        <dbReference type="PIRSR" id="PIRSR000137-2"/>
    </source>
</evidence>
<dbReference type="Proteomes" id="UP000799770">
    <property type="component" value="Unassembled WGS sequence"/>
</dbReference>
<feature type="binding site" evidence="7">
    <location>
        <position position="140"/>
    </location>
    <ligand>
        <name>FAD</name>
        <dbReference type="ChEBI" id="CHEBI:57692"/>
    </ligand>
</feature>
<dbReference type="GO" id="GO:0016614">
    <property type="term" value="F:oxidoreductase activity, acting on CH-OH group of donors"/>
    <property type="evidence" value="ECO:0007669"/>
    <property type="project" value="InterPro"/>
</dbReference>
<dbReference type="PANTHER" id="PTHR11552:SF201">
    <property type="entry name" value="GLUCOSE-METHANOL-CHOLINE OXIDOREDUCTASE N-TERMINAL DOMAIN-CONTAINING PROTEIN"/>
    <property type="match status" value="1"/>
</dbReference>
<dbReference type="InterPro" id="IPR012132">
    <property type="entry name" value="GMC_OxRdtase"/>
</dbReference>
<dbReference type="Gene3D" id="3.30.560.10">
    <property type="entry name" value="Glucose Oxidase, domain 3"/>
    <property type="match status" value="1"/>
</dbReference>
<evidence type="ECO:0000259" key="8">
    <source>
        <dbReference type="PROSITE" id="PS00624"/>
    </source>
</evidence>
<feature type="domain" description="Glucose-methanol-choline oxidoreductase N-terminal" evidence="8">
    <location>
        <begin position="179"/>
        <end position="193"/>
    </location>
</feature>
<accession>A0A6A5Z3I9</accession>